<gene>
    <name evidence="1" type="primary">90</name>
    <name evidence="1" type="ORF">SEA_MORGANA_90</name>
</gene>
<evidence type="ECO:0008006" key="3">
    <source>
        <dbReference type="Google" id="ProtNLM"/>
    </source>
</evidence>
<dbReference type="EMBL" id="PP537962">
    <property type="protein sequence ID" value="XAO35524.1"/>
    <property type="molecule type" value="Genomic_DNA"/>
</dbReference>
<dbReference type="Proteomes" id="UP001494874">
    <property type="component" value="Segment"/>
</dbReference>
<reference evidence="1 2" key="1">
    <citation type="submission" date="2024-03" db="EMBL/GenBank/DDBJ databases">
        <authorList>
            <person name="Shriver K.J."/>
            <person name="Jarquin D.M."/>
            <person name="Bolanos-Abarca L."/>
            <person name="Cohen Z.M."/>
            <person name="Hayes E."/>
            <person name="Mustafa Y."/>
            <person name="Pacheco-Mendoza M."/>
            <person name="Broussard A.C."/>
            <person name="Fogarty M.P."/>
            <person name="Ko C."/>
            <person name="Russell D.A."/>
            <person name="Jacobs-Sera D."/>
            <person name="Hatfull G.F."/>
        </authorList>
    </citation>
    <scope>NUCLEOTIDE SEQUENCE [LARGE SCALE GENOMIC DNA]</scope>
</reference>
<evidence type="ECO:0000313" key="1">
    <source>
        <dbReference type="EMBL" id="XAO35524.1"/>
    </source>
</evidence>
<evidence type="ECO:0000313" key="2">
    <source>
        <dbReference type="Proteomes" id="UP001494874"/>
    </source>
</evidence>
<protein>
    <recommendedName>
        <fullName evidence="3">HNH endonuclease</fullName>
    </recommendedName>
</protein>
<keyword evidence="2" id="KW-1185">Reference proteome</keyword>
<organism evidence="1 2">
    <name type="scientific">Gordonia phage Morgana</name>
    <dbReference type="NCBI Taxonomy" id="3137292"/>
    <lineage>
        <taxon>Viruses</taxon>
        <taxon>Duplodnaviria</taxon>
        <taxon>Heunggongvirae</taxon>
        <taxon>Uroviricota</taxon>
        <taxon>Caudoviricetes</taxon>
        <taxon>Kruegerviridae</taxon>
        <taxon>Cafassovirus</taxon>
        <taxon>Cafassovirus morgana</taxon>
    </lineage>
</organism>
<name>A0AAX4RBT9_9CAUD</name>
<accession>A0AAX4RBT9</accession>
<sequence>MAGPKVVAPAEPLSKFECKREGCDHKSKSDPSDIDGHKRWLRETIAHIRGHIDGENS</sequence>
<proteinExistence type="predicted"/>